<evidence type="ECO:0000256" key="2">
    <source>
        <dbReference type="ARBA" id="ARBA00008016"/>
    </source>
</evidence>
<feature type="binding site" evidence="9">
    <location>
        <begin position="31"/>
        <end position="38"/>
    </location>
    <ligand>
        <name>ATP</name>
        <dbReference type="ChEBI" id="CHEBI:30616"/>
    </ligand>
</feature>
<evidence type="ECO:0000313" key="13">
    <source>
        <dbReference type="Proteomes" id="UP000298133"/>
    </source>
</evidence>
<keyword evidence="5 9" id="KW-0235">DNA replication</keyword>
<evidence type="ECO:0000259" key="11">
    <source>
        <dbReference type="Pfam" id="PF02463"/>
    </source>
</evidence>
<comment type="function">
    <text evidence="9 10">The RecF protein is involved in DNA metabolism; it is required for DNA replication and normal SOS inducibility. RecF binds preferentially to single-stranded, linear DNA. It also seems to bind ATP.</text>
</comment>
<dbReference type="InterPro" id="IPR018078">
    <property type="entry name" value="DNA-binding_RecF_CS"/>
</dbReference>
<dbReference type="InterPro" id="IPR001238">
    <property type="entry name" value="DNA-binding_RecF"/>
</dbReference>
<dbReference type="GO" id="GO:0006302">
    <property type="term" value="P:double-strand break repair"/>
    <property type="evidence" value="ECO:0007669"/>
    <property type="project" value="TreeGrafter"/>
</dbReference>
<evidence type="ECO:0000256" key="5">
    <source>
        <dbReference type="ARBA" id="ARBA00022705"/>
    </source>
</evidence>
<evidence type="ECO:0000256" key="8">
    <source>
        <dbReference type="ARBA" id="ARBA00023125"/>
    </source>
</evidence>
<keyword evidence="8 9" id="KW-0238">DNA-binding</keyword>
<evidence type="ECO:0000256" key="3">
    <source>
        <dbReference type="ARBA" id="ARBA00020170"/>
    </source>
</evidence>
<dbReference type="GO" id="GO:0006260">
    <property type="term" value="P:DNA replication"/>
    <property type="evidence" value="ECO:0007669"/>
    <property type="project" value="UniProtKB-UniRule"/>
</dbReference>
<dbReference type="InterPro" id="IPR027417">
    <property type="entry name" value="P-loop_NTPase"/>
</dbReference>
<keyword evidence="9 10" id="KW-0234">DNA repair</keyword>
<dbReference type="Proteomes" id="UP000298133">
    <property type="component" value="Unassembled WGS sequence"/>
</dbReference>
<proteinExistence type="inferred from homology"/>
<evidence type="ECO:0000256" key="10">
    <source>
        <dbReference type="RuleBase" id="RU000578"/>
    </source>
</evidence>
<dbReference type="GO" id="GO:0005737">
    <property type="term" value="C:cytoplasm"/>
    <property type="evidence" value="ECO:0007669"/>
    <property type="project" value="UniProtKB-SubCell"/>
</dbReference>
<dbReference type="Gene3D" id="3.40.50.300">
    <property type="entry name" value="P-loop containing nucleotide triphosphate hydrolases"/>
    <property type="match status" value="1"/>
</dbReference>
<comment type="similarity">
    <text evidence="2 9 10">Belongs to the RecF family.</text>
</comment>
<keyword evidence="4 9" id="KW-0963">Cytoplasm</keyword>
<keyword evidence="13" id="KW-1185">Reference proteome</keyword>
<dbReference type="GO" id="GO:0000731">
    <property type="term" value="P:DNA synthesis involved in DNA repair"/>
    <property type="evidence" value="ECO:0007669"/>
    <property type="project" value="TreeGrafter"/>
</dbReference>
<dbReference type="GO" id="GO:0009432">
    <property type="term" value="P:SOS response"/>
    <property type="evidence" value="ECO:0007669"/>
    <property type="project" value="UniProtKB-UniRule"/>
</dbReference>
<keyword evidence="9 10" id="KW-0227">DNA damage</keyword>
<comment type="subcellular location">
    <subcellularLocation>
        <location evidence="1 9 10">Cytoplasm</location>
    </subcellularLocation>
</comment>
<comment type="caution">
    <text evidence="12">The sequence shown here is derived from an EMBL/GenBank/DDBJ whole genome shotgun (WGS) entry which is preliminary data.</text>
</comment>
<dbReference type="NCBIfam" id="TIGR00611">
    <property type="entry name" value="recf"/>
    <property type="match status" value="1"/>
</dbReference>
<dbReference type="InterPro" id="IPR042174">
    <property type="entry name" value="RecF_2"/>
</dbReference>
<accession>A0A4Y8UJH2</accession>
<name>A0A4Y8UJH2_9GAMM</name>
<dbReference type="PANTHER" id="PTHR32182">
    <property type="entry name" value="DNA REPLICATION AND REPAIR PROTEIN RECF"/>
    <property type="match status" value="1"/>
</dbReference>
<dbReference type="EMBL" id="SPIA01000002">
    <property type="protein sequence ID" value="TFH67967.1"/>
    <property type="molecule type" value="Genomic_DNA"/>
</dbReference>
<evidence type="ECO:0000256" key="1">
    <source>
        <dbReference type="ARBA" id="ARBA00004496"/>
    </source>
</evidence>
<dbReference type="PANTHER" id="PTHR32182:SF0">
    <property type="entry name" value="DNA REPLICATION AND REPAIR PROTEIN RECF"/>
    <property type="match status" value="1"/>
</dbReference>
<keyword evidence="7 9" id="KW-0067">ATP-binding</keyword>
<evidence type="ECO:0000256" key="7">
    <source>
        <dbReference type="ARBA" id="ARBA00022840"/>
    </source>
</evidence>
<organism evidence="12 13">
    <name type="scientific">Gammaproteobacteria bacterium LSUCC0057</name>
    <dbReference type="NCBI Taxonomy" id="2559237"/>
    <lineage>
        <taxon>Bacteria</taxon>
        <taxon>Pseudomonadati</taxon>
        <taxon>Pseudomonadota</taxon>
        <taxon>Gammaproteobacteria</taxon>
        <taxon>Cellvibrionales</taxon>
        <taxon>Porticoccaceae</taxon>
        <taxon>SAR92 clade</taxon>
    </lineage>
</organism>
<feature type="domain" description="RecF/RecN/SMC N-terminal" evidence="11">
    <location>
        <begin position="3"/>
        <end position="342"/>
    </location>
</feature>
<dbReference type="SUPFAM" id="SSF52540">
    <property type="entry name" value="P-loop containing nucleoside triphosphate hydrolases"/>
    <property type="match status" value="1"/>
</dbReference>
<keyword evidence="9 10" id="KW-0742">SOS response</keyword>
<dbReference type="InterPro" id="IPR003395">
    <property type="entry name" value="RecF/RecN/SMC_N"/>
</dbReference>
<evidence type="ECO:0000256" key="9">
    <source>
        <dbReference type="HAMAP-Rule" id="MF_00365"/>
    </source>
</evidence>
<evidence type="ECO:0000313" key="12">
    <source>
        <dbReference type="EMBL" id="TFH67967.1"/>
    </source>
</evidence>
<dbReference type="GO" id="GO:0005524">
    <property type="term" value="F:ATP binding"/>
    <property type="evidence" value="ECO:0007669"/>
    <property type="project" value="UniProtKB-UniRule"/>
</dbReference>
<evidence type="ECO:0000256" key="6">
    <source>
        <dbReference type="ARBA" id="ARBA00022741"/>
    </source>
</evidence>
<dbReference type="PROSITE" id="PS00617">
    <property type="entry name" value="RECF_1"/>
    <property type="match status" value="1"/>
</dbReference>
<protein>
    <recommendedName>
        <fullName evidence="3 9">DNA replication and repair protein RecF</fullName>
    </recommendedName>
</protein>
<dbReference type="HAMAP" id="MF_00365">
    <property type="entry name" value="RecF"/>
    <property type="match status" value="1"/>
</dbReference>
<dbReference type="OrthoDB" id="9803889at2"/>
<dbReference type="GO" id="GO:0003697">
    <property type="term" value="F:single-stranded DNA binding"/>
    <property type="evidence" value="ECO:0007669"/>
    <property type="project" value="UniProtKB-UniRule"/>
</dbReference>
<evidence type="ECO:0000256" key="4">
    <source>
        <dbReference type="ARBA" id="ARBA00022490"/>
    </source>
</evidence>
<reference evidence="12 13" key="1">
    <citation type="submission" date="2019-03" db="EMBL/GenBank/DDBJ databases">
        <title>Draft genome of Gammaproteobacteria bacterium LSUCC0057, a member of the SAR92 clade.</title>
        <authorList>
            <person name="Lanclos V.C."/>
            <person name="Doiron C."/>
            <person name="Henson M.W."/>
            <person name="Thrash J.C."/>
        </authorList>
    </citation>
    <scope>NUCLEOTIDE SEQUENCE [LARGE SCALE GENOMIC DNA]</scope>
    <source>
        <strain evidence="12 13">LSUCC0057</strain>
    </source>
</reference>
<keyword evidence="6 9" id="KW-0547">Nucleotide-binding</keyword>
<sequence length="377" mass="41572">MVYLTRLDLYGLRNLQRARLDCNPQTNIIYGQNGSGKTSLLEGLSLLSRARSFRQRDTKAIINHESEQLVVSARCKRHHGNVSQPTASLGIQRSRTATLQARHNGESVSSAMELSALLPLQIIEPQSFQLLEGGPLQRRQFIDWGVFHVEQAYRSHWLAYQRGLKQRNELLRRGRITSDLLAPWSSSIAAHGEAISGFRQAYLQALTPYVRRQLASFGALDGVELQYQSGWSVEHGTLLQALEASEQRDIKRGLTHCGPHRAELKVTVSGHSAAEVMSRGEVKLLVYALKLAQAQYYAAHHGEPCVLAIDDLPAELDYRHRGQVLAAVVALQGQSFITGVDRGDFSPFGVEIGEASLFHVEQGEVSAADGFGGSATI</sequence>
<dbReference type="AlphaFoldDB" id="A0A4Y8UJH2"/>
<gene>
    <name evidence="9 12" type="primary">recF</name>
    <name evidence="12" type="ORF">E3W66_06890</name>
</gene>
<dbReference type="Pfam" id="PF02463">
    <property type="entry name" value="SMC_N"/>
    <property type="match status" value="1"/>
</dbReference>
<dbReference type="Gene3D" id="1.20.1050.90">
    <property type="entry name" value="RecF/RecN/SMC, N-terminal domain"/>
    <property type="match status" value="1"/>
</dbReference>
<dbReference type="PROSITE" id="PS00618">
    <property type="entry name" value="RECF_2"/>
    <property type="match status" value="1"/>
</dbReference>